<sequence length="418" mass="44547">MGAVDSVVVDPITASGNLPAGSCNLADMRAANPGVKFYAYLDIGGISDASSWTRDPFHSTCVSLNRDGANYTVRPNNSRVAVDSNGRAVYPGFSHLRIASLSSSYNASCADRAADIVTTDSVRGTTGAAPTQFDGVFLDDMAMSPAQGQNMRDIGTWGPWGSDDGYGQAMLRTVAAIDDEVARRDGGAKIAGNLGVYADYPNQQALAKQLGSSRDLDWIFRESTIGGANGSSMGAWHVTQQNGALMGQVAALGTPVVMHNFAVNATTTPAASGGVGGSCLLDSTPNAGALQAAVDTRRARDMSMVLATTLMSRTGPGQLQTAVAEAQTTCRETRDSGKQFRESIFWYSLDEDRSETADLRYAVNWKGLYAVGDTQFAYDRHVHSRKLNDGRWVRINFLNYGVTVNGHYIPPRTGVLTR</sequence>
<protein>
    <submittedName>
        <fullName evidence="1">Uncharacterized protein</fullName>
    </submittedName>
</protein>
<organism evidence="1 2">
    <name type="scientific">Kocuria palustris PEL</name>
    <dbReference type="NCBI Taxonomy" id="1236550"/>
    <lineage>
        <taxon>Bacteria</taxon>
        <taxon>Bacillati</taxon>
        <taxon>Actinomycetota</taxon>
        <taxon>Actinomycetes</taxon>
        <taxon>Micrococcales</taxon>
        <taxon>Micrococcaceae</taxon>
        <taxon>Kocuria</taxon>
    </lineage>
</organism>
<gene>
    <name evidence="1" type="ORF">C884_01946</name>
</gene>
<dbReference type="EMBL" id="ANHZ02000004">
    <property type="protein sequence ID" value="EME37438.1"/>
    <property type="molecule type" value="Genomic_DNA"/>
</dbReference>
<name>M2XXB2_9MICC</name>
<dbReference type="Proteomes" id="UP000009877">
    <property type="component" value="Unassembled WGS sequence"/>
</dbReference>
<dbReference type="STRING" id="71999.KPaMU14_11245"/>
<reference evidence="1 2" key="1">
    <citation type="journal article" date="2014" name="Genome Announc.">
        <title>Draft Genome Sequence of Kocuria palustris PEL.</title>
        <authorList>
            <person name="Sharma G."/>
            <person name="Khatri I."/>
            <person name="Subramanian S."/>
        </authorList>
    </citation>
    <scope>NUCLEOTIDE SEQUENCE [LARGE SCALE GENOMIC DNA]</scope>
    <source>
        <strain evidence="1 2">PEL</strain>
    </source>
</reference>
<dbReference type="AlphaFoldDB" id="M2XXB2"/>
<evidence type="ECO:0000313" key="1">
    <source>
        <dbReference type="EMBL" id="EME37438.1"/>
    </source>
</evidence>
<keyword evidence="2" id="KW-1185">Reference proteome</keyword>
<evidence type="ECO:0000313" key="2">
    <source>
        <dbReference type="Proteomes" id="UP000009877"/>
    </source>
</evidence>
<proteinExistence type="predicted"/>
<accession>M2XXB2</accession>
<comment type="caution">
    <text evidence="1">The sequence shown here is derived from an EMBL/GenBank/DDBJ whole genome shotgun (WGS) entry which is preliminary data.</text>
</comment>